<accession>A0A2N5DWE9</accession>
<dbReference type="RefSeq" id="WP_101826300.1">
    <property type="nucleotide sequence ID" value="NZ_PJZH01000023.1"/>
</dbReference>
<protein>
    <submittedName>
        <fullName evidence="1">Uncharacterized protein</fullName>
    </submittedName>
</protein>
<keyword evidence="2" id="KW-1185">Reference proteome</keyword>
<dbReference type="AlphaFoldDB" id="A0A2N5DWE9"/>
<evidence type="ECO:0000313" key="2">
    <source>
        <dbReference type="Proteomes" id="UP000234503"/>
    </source>
</evidence>
<proteinExistence type="predicted"/>
<dbReference type="Proteomes" id="UP000234503">
    <property type="component" value="Unassembled WGS sequence"/>
</dbReference>
<organism evidence="1 2">
    <name type="scientific">Chimaeribacter coloradensis</name>
    <dbReference type="NCBI Taxonomy" id="2060068"/>
    <lineage>
        <taxon>Bacteria</taxon>
        <taxon>Pseudomonadati</taxon>
        <taxon>Pseudomonadota</taxon>
        <taxon>Gammaproteobacteria</taxon>
        <taxon>Enterobacterales</taxon>
        <taxon>Yersiniaceae</taxon>
        <taxon>Chimaeribacter</taxon>
    </lineage>
</organism>
<comment type="caution">
    <text evidence="1">The sequence shown here is derived from an EMBL/GenBank/DDBJ whole genome shotgun (WGS) entry which is preliminary data.</text>
</comment>
<evidence type="ECO:0000313" key="1">
    <source>
        <dbReference type="EMBL" id="PLR31517.1"/>
    </source>
</evidence>
<dbReference type="OrthoDB" id="6505478at2"/>
<sequence length="60" mass="6807">MAAEIIPFKKPLHPLTQAQQHLCEALKLVRDGGHQPMAVDLLLSRAHELMYDYVEVAGRR</sequence>
<reference evidence="1 2" key="1">
    <citation type="submission" date="2017-12" db="EMBL/GenBank/DDBJ databases">
        <title>Characterization of six clinical isolates of Enterochimera gen. nov., a novel genus of the Yersiniaciae family and the three species Enterochimera arupensis sp. nov., Enterochimera coloradensis sp. nov, and Enterochimera californica sp. nov.</title>
        <authorList>
            <person name="Rossi A."/>
            <person name="Fisher M."/>
        </authorList>
    </citation>
    <scope>NUCLEOTIDE SEQUENCE [LARGE SCALE GENOMIC DNA]</scope>
    <source>
        <strain evidence="2">2016-Iso4</strain>
    </source>
</reference>
<dbReference type="EMBL" id="PJZH01000023">
    <property type="protein sequence ID" value="PLR31517.1"/>
    <property type="molecule type" value="Genomic_DNA"/>
</dbReference>
<name>A0A2N5DWE9_9GAMM</name>
<gene>
    <name evidence="1" type="ORF">CYR32_16785</name>
</gene>